<dbReference type="InterPro" id="IPR025326">
    <property type="entry name" value="DUF4232"/>
</dbReference>
<dbReference type="Proteomes" id="UP000647172">
    <property type="component" value="Unassembled WGS sequence"/>
</dbReference>
<dbReference type="Pfam" id="PF14016">
    <property type="entry name" value="DUF4232"/>
    <property type="match status" value="1"/>
</dbReference>
<protein>
    <recommendedName>
        <fullName evidence="2">DUF4232 domain-containing protein</fullName>
    </recommendedName>
</protein>
<dbReference type="AlphaFoldDB" id="A0A919MPC4"/>
<feature type="region of interest" description="Disordered" evidence="1">
    <location>
        <begin position="87"/>
        <end position="144"/>
    </location>
</feature>
<gene>
    <name evidence="3" type="ORF">Ani05nite_59950</name>
</gene>
<dbReference type="EMBL" id="BOMQ01000070">
    <property type="protein sequence ID" value="GIE52461.1"/>
    <property type="molecule type" value="Genomic_DNA"/>
</dbReference>
<evidence type="ECO:0000256" key="1">
    <source>
        <dbReference type="SAM" id="MobiDB-lite"/>
    </source>
</evidence>
<feature type="compositionally biased region" description="Low complexity" evidence="1">
    <location>
        <begin position="114"/>
        <end position="144"/>
    </location>
</feature>
<proteinExistence type="predicted"/>
<accession>A0A919MPC4</accession>
<evidence type="ECO:0000259" key="2">
    <source>
        <dbReference type="Pfam" id="PF14016"/>
    </source>
</evidence>
<organism evidence="3 4">
    <name type="scientific">Actinoplanes nipponensis</name>
    <dbReference type="NCBI Taxonomy" id="135950"/>
    <lineage>
        <taxon>Bacteria</taxon>
        <taxon>Bacillati</taxon>
        <taxon>Actinomycetota</taxon>
        <taxon>Actinomycetes</taxon>
        <taxon>Micromonosporales</taxon>
        <taxon>Micromonosporaceae</taxon>
        <taxon>Actinoplanes</taxon>
    </lineage>
</organism>
<reference evidence="3" key="1">
    <citation type="submission" date="2021-01" db="EMBL/GenBank/DDBJ databases">
        <title>Whole genome shotgun sequence of Actinoplanes nipponensis NBRC 14063.</title>
        <authorList>
            <person name="Komaki H."/>
            <person name="Tamura T."/>
        </authorList>
    </citation>
    <scope>NUCLEOTIDE SEQUENCE</scope>
    <source>
        <strain evidence="3">NBRC 14063</strain>
    </source>
</reference>
<name>A0A919MPC4_9ACTN</name>
<feature type="domain" description="DUF4232" evidence="2">
    <location>
        <begin position="144"/>
        <end position="269"/>
    </location>
</feature>
<evidence type="ECO:0000313" key="3">
    <source>
        <dbReference type="EMBL" id="GIE52461.1"/>
    </source>
</evidence>
<sequence>MTTFCAARPARENRPVPATEAGTKVGWSSCTTPLGLPYPAERPVLPLISFGHEVALMNWRPLLAVPILCTAAALSLTGCTANASVTAGPADAASAPDTGGSTRTGAGTPAVRNSAAPKAGSPKTKAPKTKAPAGDPGDPQAPDCATAHLTITVDDAQGAAGHSVAAIHFRNTGARCWIKGYPTVVGETASGARVAVEKTLHGYGGGLGAGDNEISPYLLEKGDTASAVIDALNADPDGTACKPVTTLEVSPPKRSESVRVAWSGGCAGFEVHPLLRGMTGQAI</sequence>
<evidence type="ECO:0000313" key="4">
    <source>
        <dbReference type="Proteomes" id="UP000647172"/>
    </source>
</evidence>
<keyword evidence="4" id="KW-1185">Reference proteome</keyword>
<comment type="caution">
    <text evidence="3">The sequence shown here is derived from an EMBL/GenBank/DDBJ whole genome shotgun (WGS) entry which is preliminary data.</text>
</comment>